<accession>A0A8H3I5V5</accession>
<reference evidence="7" key="1">
    <citation type="submission" date="2021-03" db="EMBL/GenBank/DDBJ databases">
        <authorList>
            <person name="Tagirdzhanova G."/>
        </authorList>
    </citation>
    <scope>NUCLEOTIDE SEQUENCE</scope>
</reference>
<feature type="compositionally biased region" description="Basic and acidic residues" evidence="5">
    <location>
        <begin position="728"/>
        <end position="738"/>
    </location>
</feature>
<organism evidence="7 8">
    <name type="scientific">Heterodermia speciosa</name>
    <dbReference type="NCBI Taxonomy" id="116794"/>
    <lineage>
        <taxon>Eukaryota</taxon>
        <taxon>Fungi</taxon>
        <taxon>Dikarya</taxon>
        <taxon>Ascomycota</taxon>
        <taxon>Pezizomycotina</taxon>
        <taxon>Lecanoromycetes</taxon>
        <taxon>OSLEUM clade</taxon>
        <taxon>Lecanoromycetidae</taxon>
        <taxon>Caliciales</taxon>
        <taxon>Physciaceae</taxon>
        <taxon>Heterodermia</taxon>
    </lineage>
</organism>
<keyword evidence="1 4" id="KW-0479">Metal-binding</keyword>
<dbReference type="GO" id="GO:0000492">
    <property type="term" value="P:box C/D snoRNP assembly"/>
    <property type="evidence" value="ECO:0007669"/>
    <property type="project" value="TreeGrafter"/>
</dbReference>
<dbReference type="SMART" id="SM00356">
    <property type="entry name" value="ZnF_C3H1"/>
    <property type="match status" value="1"/>
</dbReference>
<feature type="compositionally biased region" description="Basic residues" evidence="5">
    <location>
        <begin position="684"/>
        <end position="693"/>
    </location>
</feature>
<evidence type="ECO:0000256" key="3">
    <source>
        <dbReference type="ARBA" id="ARBA00022833"/>
    </source>
</evidence>
<feature type="compositionally biased region" description="Polar residues" evidence="5">
    <location>
        <begin position="98"/>
        <end position="110"/>
    </location>
</feature>
<dbReference type="PANTHER" id="PTHR13309">
    <property type="entry name" value="NUCLEAR FRAGILE X MENTAL RETARDATION PROTEIN INTERACTING PROTEIN 1"/>
    <property type="match status" value="1"/>
</dbReference>
<feature type="compositionally biased region" description="Basic and acidic residues" evidence="5">
    <location>
        <begin position="755"/>
        <end position="768"/>
    </location>
</feature>
<evidence type="ECO:0000313" key="8">
    <source>
        <dbReference type="Proteomes" id="UP000664521"/>
    </source>
</evidence>
<feature type="compositionally biased region" description="Polar residues" evidence="5">
    <location>
        <begin position="559"/>
        <end position="588"/>
    </location>
</feature>
<proteinExistence type="predicted"/>
<sequence>MNNHHFTFPPPPPPPPQASTDPNRYPQYSSVQRGPHDRGRGRGRGHGGRGRGHERGGQRGGHVSSYGGYPPKEHRQSDNQFGQPNIYGSNYPLPNYPIAQQSQYPASAQTPYGYPPHQAPPAPYPNSPQPSYSGYTANGLQPAPNFGGQHSNQHYEQGSPPPRPHNPRHASSQGLANQPIVMPPIRVGRDGRGGILRTQAAPPNPFSQRPQVYNSYQEHLPHSFQMAQYDAPNPYPNSRGRGHKRGHSDAFNKPRHTKPTGQVAPAVPSFGNPLPGESLNRPQVQAISTDATRKPKKKKRRRHNQLGLTPKTEEHESSSEEEDDQDEEMKLAAAVGAATQQIRFEYNGQTSTLQSSSEIAAWIAERKKRFPTKARAAEAAERKRQNEETRRLARQAAKESQEKRRAEAREEQEQRKAELKEKKDKLRDAAKPRDVKLEETEIAQGIPDNKDAAALKARLRVEKLRRRLEKEEKRVAKAEAKASRSNLGGPMPTDLSELAQSPNSRKRKRTDSLGSSDSRNRKLGNSIFETKATESTQHVDPLTLETNVDVSVSEESKTAIDTTNSPLSTSKQAPDTAQNPLTPTSQPSVPDIDHSAPPLRLSDDQPAAPAPDAALPRIIPIEGANKSDNDSDLPLSESSSDISSDSDFDDDPTSSSGSSSSSDSDAAPPESHSIKEHNPPRVPAPKRKSKAKPSNRDICRQFLKNGRCPRGEKCHYRHELPEKGSMSKMERKAEREARVAGGKKERRKGLYQRLVEQEKEQEEKDRRALQAAQLNDRSLLSADGHLTGPPPRNGKWSAENGYLPQAFLSNWSIIYHEKRIAGRER</sequence>
<dbReference type="InterPro" id="IPR039136">
    <property type="entry name" value="NUFIP1-like"/>
</dbReference>
<dbReference type="EMBL" id="CAJPDS010000006">
    <property type="protein sequence ID" value="CAF9908500.1"/>
    <property type="molecule type" value="Genomic_DNA"/>
</dbReference>
<dbReference type="Pfam" id="PF00642">
    <property type="entry name" value="zf-CCCH"/>
    <property type="match status" value="1"/>
</dbReference>
<evidence type="ECO:0000256" key="4">
    <source>
        <dbReference type="PROSITE-ProRule" id="PRU00723"/>
    </source>
</evidence>
<feature type="domain" description="C3H1-type" evidence="6">
    <location>
        <begin position="693"/>
        <end position="721"/>
    </location>
</feature>
<feature type="compositionally biased region" description="Basic residues" evidence="5">
    <location>
        <begin position="294"/>
        <end position="304"/>
    </location>
</feature>
<dbReference type="OrthoDB" id="273070at2759"/>
<feature type="compositionally biased region" description="Low complexity" evidence="5">
    <location>
        <begin position="604"/>
        <end position="621"/>
    </location>
</feature>
<feature type="compositionally biased region" description="Polar residues" evidence="5">
    <location>
        <begin position="18"/>
        <end position="32"/>
    </location>
</feature>
<evidence type="ECO:0000256" key="5">
    <source>
        <dbReference type="SAM" id="MobiDB-lite"/>
    </source>
</evidence>
<dbReference type="Gene3D" id="4.10.1000.10">
    <property type="entry name" value="Zinc finger, CCCH-type"/>
    <property type="match status" value="1"/>
</dbReference>
<evidence type="ECO:0000256" key="1">
    <source>
        <dbReference type="ARBA" id="ARBA00022723"/>
    </source>
</evidence>
<keyword evidence="3 4" id="KW-0862">Zinc</keyword>
<feature type="region of interest" description="Disordered" evidence="5">
    <location>
        <begin position="369"/>
        <end position="453"/>
    </location>
</feature>
<feature type="compositionally biased region" description="Low complexity" evidence="5">
    <location>
        <begin position="632"/>
        <end position="643"/>
    </location>
</feature>
<dbReference type="GO" id="GO:0003723">
    <property type="term" value="F:RNA binding"/>
    <property type="evidence" value="ECO:0007669"/>
    <property type="project" value="InterPro"/>
</dbReference>
<comment type="caution">
    <text evidence="7">The sequence shown here is derived from an EMBL/GenBank/DDBJ whole genome shotgun (WGS) entry which is preliminary data.</text>
</comment>
<feature type="compositionally biased region" description="Polar residues" evidence="5">
    <location>
        <begin position="533"/>
        <end position="550"/>
    </location>
</feature>
<feature type="compositionally biased region" description="Basic and acidic residues" evidence="5">
    <location>
        <begin position="375"/>
        <end position="439"/>
    </location>
</feature>
<dbReference type="PANTHER" id="PTHR13309:SF0">
    <property type="entry name" value="FMR1-INTERACTING PROTEIN NUFIP1"/>
    <property type="match status" value="1"/>
</dbReference>
<dbReference type="SUPFAM" id="SSF90229">
    <property type="entry name" value="CCCH zinc finger"/>
    <property type="match status" value="1"/>
</dbReference>
<feature type="compositionally biased region" description="Basic and acidic residues" evidence="5">
    <location>
        <begin position="469"/>
        <end position="482"/>
    </location>
</feature>
<name>A0A8H3I5V5_9LECA</name>
<feature type="zinc finger region" description="C3H1-type" evidence="4">
    <location>
        <begin position="693"/>
        <end position="721"/>
    </location>
</feature>
<feature type="region of interest" description="Disordered" evidence="5">
    <location>
        <begin position="1"/>
        <end position="334"/>
    </location>
</feature>
<feature type="region of interest" description="Disordered" evidence="5">
    <location>
        <begin position="469"/>
        <end position="799"/>
    </location>
</feature>
<feature type="compositionally biased region" description="Basic residues" evidence="5">
    <location>
        <begin position="41"/>
        <end position="50"/>
    </location>
</feature>
<dbReference type="InterPro" id="IPR036855">
    <property type="entry name" value="Znf_CCCH_sf"/>
</dbReference>
<keyword evidence="2 4" id="KW-0863">Zinc-finger</keyword>
<dbReference type="Proteomes" id="UP000664521">
    <property type="component" value="Unassembled WGS sequence"/>
</dbReference>
<evidence type="ECO:0000256" key="2">
    <source>
        <dbReference type="ARBA" id="ARBA00022771"/>
    </source>
</evidence>
<dbReference type="InterPro" id="IPR019496">
    <property type="entry name" value="NUFIP1_cons_dom"/>
</dbReference>
<feature type="compositionally biased region" description="Polar residues" evidence="5">
    <location>
        <begin position="280"/>
        <end position="290"/>
    </location>
</feature>
<dbReference type="AlphaFoldDB" id="A0A8H3I5V5"/>
<evidence type="ECO:0000313" key="7">
    <source>
        <dbReference type="EMBL" id="CAF9908500.1"/>
    </source>
</evidence>
<gene>
    <name evidence="7" type="ORF">HETSPECPRED_008096</name>
</gene>
<dbReference type="PROSITE" id="PS50103">
    <property type="entry name" value="ZF_C3H1"/>
    <property type="match status" value="1"/>
</dbReference>
<evidence type="ECO:0000259" key="6">
    <source>
        <dbReference type="PROSITE" id="PS50103"/>
    </source>
</evidence>
<dbReference type="Pfam" id="PF10453">
    <property type="entry name" value="NUFIP1"/>
    <property type="match status" value="1"/>
</dbReference>
<keyword evidence="8" id="KW-1185">Reference proteome</keyword>
<dbReference type="GO" id="GO:0008270">
    <property type="term" value="F:zinc ion binding"/>
    <property type="evidence" value="ECO:0007669"/>
    <property type="project" value="UniProtKB-KW"/>
</dbReference>
<feature type="compositionally biased region" description="Basic and acidic residues" evidence="5">
    <location>
        <begin position="709"/>
        <end position="722"/>
    </location>
</feature>
<feature type="compositionally biased region" description="Polar residues" evidence="5">
    <location>
        <begin position="206"/>
        <end position="217"/>
    </location>
</feature>
<feature type="compositionally biased region" description="Polar residues" evidence="5">
    <location>
        <begin position="78"/>
        <end position="88"/>
    </location>
</feature>
<protein>
    <recommendedName>
        <fullName evidence="6">C3H1-type domain-containing protein</fullName>
    </recommendedName>
</protein>
<feature type="compositionally biased region" description="Pro residues" evidence="5">
    <location>
        <begin position="113"/>
        <end position="128"/>
    </location>
</feature>
<feature type="compositionally biased region" description="Pro residues" evidence="5">
    <location>
        <begin position="8"/>
        <end position="17"/>
    </location>
</feature>
<dbReference type="InterPro" id="IPR000571">
    <property type="entry name" value="Znf_CCCH"/>
</dbReference>
<dbReference type="GO" id="GO:0005634">
    <property type="term" value="C:nucleus"/>
    <property type="evidence" value="ECO:0007669"/>
    <property type="project" value="TreeGrafter"/>
</dbReference>
<feature type="compositionally biased region" description="Low complexity" evidence="5">
    <location>
        <begin position="653"/>
        <end position="671"/>
    </location>
</feature>